<evidence type="ECO:0000256" key="2">
    <source>
        <dbReference type="ARBA" id="ARBA00015915"/>
    </source>
</evidence>
<organism evidence="7 8">
    <name type="scientific">Simiduia curdlanivorans</name>
    <dbReference type="NCBI Taxonomy" id="1492769"/>
    <lineage>
        <taxon>Bacteria</taxon>
        <taxon>Pseudomonadati</taxon>
        <taxon>Pseudomonadota</taxon>
        <taxon>Gammaproteobacteria</taxon>
        <taxon>Cellvibrionales</taxon>
        <taxon>Cellvibrionaceae</taxon>
        <taxon>Simiduia</taxon>
    </lineage>
</organism>
<evidence type="ECO:0000256" key="3">
    <source>
        <dbReference type="ARBA" id="ARBA00022448"/>
    </source>
</evidence>
<gene>
    <name evidence="7" type="ORF">ACFOX3_01850</name>
</gene>
<feature type="chain" id="PRO_5047185339" description="High-affinity zinc uptake system protein ZnuA" evidence="6">
    <location>
        <begin position="22"/>
        <end position="295"/>
    </location>
</feature>
<keyword evidence="4 6" id="KW-0732">Signal</keyword>
<protein>
    <recommendedName>
        <fullName evidence="2">High-affinity zinc uptake system protein ZnuA</fullName>
    </recommendedName>
</protein>
<evidence type="ECO:0000256" key="1">
    <source>
        <dbReference type="ARBA" id="ARBA00011028"/>
    </source>
</evidence>
<evidence type="ECO:0000256" key="6">
    <source>
        <dbReference type="SAM" id="SignalP"/>
    </source>
</evidence>
<proteinExistence type="inferred from homology"/>
<dbReference type="Gene3D" id="3.40.50.1980">
    <property type="entry name" value="Nitrogenase molybdenum iron protein domain"/>
    <property type="match status" value="2"/>
</dbReference>
<keyword evidence="5" id="KW-0862">Zinc</keyword>
<keyword evidence="3" id="KW-0813">Transport</keyword>
<comment type="caution">
    <text evidence="7">The sequence shown here is derived from an EMBL/GenBank/DDBJ whole genome shotgun (WGS) entry which is preliminary data.</text>
</comment>
<dbReference type="Pfam" id="PF01297">
    <property type="entry name" value="ZnuA"/>
    <property type="match status" value="1"/>
</dbReference>
<evidence type="ECO:0000313" key="7">
    <source>
        <dbReference type="EMBL" id="MFC4361023.1"/>
    </source>
</evidence>
<dbReference type="RefSeq" id="WP_290260412.1">
    <property type="nucleotide sequence ID" value="NZ_JAUFQG010000004.1"/>
</dbReference>
<dbReference type="SUPFAM" id="SSF53807">
    <property type="entry name" value="Helical backbone' metal receptor"/>
    <property type="match status" value="1"/>
</dbReference>
<dbReference type="PANTHER" id="PTHR42953">
    <property type="entry name" value="HIGH-AFFINITY ZINC UPTAKE SYSTEM PROTEIN ZNUA-RELATED"/>
    <property type="match status" value="1"/>
</dbReference>
<evidence type="ECO:0000313" key="8">
    <source>
        <dbReference type="Proteomes" id="UP001595840"/>
    </source>
</evidence>
<comment type="similarity">
    <text evidence="1">Belongs to the bacterial solute-binding protein 9 family.</text>
</comment>
<sequence>MNLFRALVFLLALSGSLSVFAAKLVVSIEPLAMLVEPLLGPDDSLRVLLKPNTSPHHYSLKASDMRALQQADLILWVGPELEQFLQKPLATLPAALQLDQLAQLSWPDQAELSEPHHSHAHTARDPHLWLNPDNALAVANAVAQRLQALAGVDGAVVQARLAVMQTRIAALSVELERDLGELRELQFMVYHQAYGHWNQRFGLTQLSAVSLTPEQKPGARHIYQLKERAKDAQCLLAEAFYDNQSTQQLAKELGLPLVLLDPLGTNVAPGEHRYETLMRNLAADMKACLNHPANS</sequence>
<dbReference type="InterPro" id="IPR050492">
    <property type="entry name" value="Bact_metal-bind_prot9"/>
</dbReference>
<accession>A0ABV8V1J5</accession>
<name>A0ABV8V1J5_9GAMM</name>
<feature type="signal peptide" evidence="6">
    <location>
        <begin position="1"/>
        <end position="21"/>
    </location>
</feature>
<dbReference type="InterPro" id="IPR006127">
    <property type="entry name" value="ZnuA-like"/>
</dbReference>
<evidence type="ECO:0000256" key="5">
    <source>
        <dbReference type="ARBA" id="ARBA00022906"/>
    </source>
</evidence>
<keyword evidence="5" id="KW-0864">Zinc transport</keyword>
<evidence type="ECO:0000256" key="4">
    <source>
        <dbReference type="ARBA" id="ARBA00022729"/>
    </source>
</evidence>
<dbReference type="EMBL" id="JBHSCX010000003">
    <property type="protein sequence ID" value="MFC4361023.1"/>
    <property type="molecule type" value="Genomic_DNA"/>
</dbReference>
<dbReference type="PANTHER" id="PTHR42953:SF3">
    <property type="entry name" value="HIGH-AFFINITY ZINC UPTAKE SYSTEM PROTEIN ZNUA"/>
    <property type="match status" value="1"/>
</dbReference>
<keyword evidence="8" id="KW-1185">Reference proteome</keyword>
<keyword evidence="5" id="KW-0406">Ion transport</keyword>
<reference evidence="8" key="1">
    <citation type="journal article" date="2019" name="Int. J. Syst. Evol. Microbiol.">
        <title>The Global Catalogue of Microorganisms (GCM) 10K type strain sequencing project: providing services to taxonomists for standard genome sequencing and annotation.</title>
        <authorList>
            <consortium name="The Broad Institute Genomics Platform"/>
            <consortium name="The Broad Institute Genome Sequencing Center for Infectious Disease"/>
            <person name="Wu L."/>
            <person name="Ma J."/>
        </authorList>
    </citation>
    <scope>NUCLEOTIDE SEQUENCE [LARGE SCALE GENOMIC DNA]</scope>
    <source>
        <strain evidence="8">CECT 8570</strain>
    </source>
</reference>
<dbReference type="Proteomes" id="UP001595840">
    <property type="component" value="Unassembled WGS sequence"/>
</dbReference>